<dbReference type="EMBL" id="LR134167">
    <property type="protein sequence ID" value="VEB23526.1"/>
    <property type="molecule type" value="Genomic_DNA"/>
</dbReference>
<keyword evidence="13" id="KW-1185">Reference proteome</keyword>
<evidence type="ECO:0000256" key="3">
    <source>
        <dbReference type="ARBA" id="ARBA00022452"/>
    </source>
</evidence>
<dbReference type="KEGG" id="avt:NCTC3438_01038"/>
<evidence type="ECO:0000259" key="11">
    <source>
        <dbReference type="Pfam" id="PF13609"/>
    </source>
</evidence>
<dbReference type="OrthoDB" id="784582at2"/>
<dbReference type="Gene3D" id="2.40.160.10">
    <property type="entry name" value="Porin"/>
    <property type="match status" value="1"/>
</dbReference>
<reference evidence="12 13" key="1">
    <citation type="submission" date="2018-12" db="EMBL/GenBank/DDBJ databases">
        <authorList>
            <consortium name="Pathogen Informatics"/>
        </authorList>
    </citation>
    <scope>NUCLEOTIDE SEQUENCE [LARGE SCALE GENOMIC DNA]</scope>
    <source>
        <strain evidence="12 13">NCTC3438</strain>
    </source>
</reference>
<dbReference type="GO" id="GO:0046930">
    <property type="term" value="C:pore complex"/>
    <property type="evidence" value="ECO:0007669"/>
    <property type="project" value="UniProtKB-KW"/>
</dbReference>
<keyword evidence="8" id="KW-0472">Membrane</keyword>
<evidence type="ECO:0000313" key="13">
    <source>
        <dbReference type="Proteomes" id="UP000268198"/>
    </source>
</evidence>
<name>A0A447SQ59_AVIVO</name>
<feature type="domain" description="Porin" evidence="11">
    <location>
        <begin position="7"/>
        <end position="339"/>
    </location>
</feature>
<evidence type="ECO:0000256" key="10">
    <source>
        <dbReference type="SAM" id="SignalP"/>
    </source>
</evidence>
<evidence type="ECO:0000256" key="7">
    <source>
        <dbReference type="ARBA" id="ARBA00023114"/>
    </source>
</evidence>
<keyword evidence="2" id="KW-0813">Transport</keyword>
<dbReference type="PANTHER" id="PTHR34501:SF2">
    <property type="entry name" value="OUTER MEMBRANE PORIN F-RELATED"/>
    <property type="match status" value="1"/>
</dbReference>
<dbReference type="InterPro" id="IPR033900">
    <property type="entry name" value="Gram_neg_porin_domain"/>
</dbReference>
<dbReference type="GO" id="GO:0006811">
    <property type="term" value="P:monoatomic ion transport"/>
    <property type="evidence" value="ECO:0007669"/>
    <property type="project" value="UniProtKB-KW"/>
</dbReference>
<evidence type="ECO:0000256" key="4">
    <source>
        <dbReference type="ARBA" id="ARBA00022692"/>
    </source>
</evidence>
<evidence type="ECO:0000313" key="12">
    <source>
        <dbReference type="EMBL" id="VEB23526.1"/>
    </source>
</evidence>
<keyword evidence="9" id="KW-0998">Cell outer membrane</keyword>
<dbReference type="Proteomes" id="UP000268198">
    <property type="component" value="Chromosome"/>
</dbReference>
<dbReference type="AlphaFoldDB" id="A0A447SQ59"/>
<feature type="chain" id="PRO_5019182532" evidence="10">
    <location>
        <begin position="20"/>
        <end position="359"/>
    </location>
</feature>
<evidence type="ECO:0000256" key="6">
    <source>
        <dbReference type="ARBA" id="ARBA00023065"/>
    </source>
</evidence>
<dbReference type="InterPro" id="IPR023614">
    <property type="entry name" value="Porin_dom_sf"/>
</dbReference>
<feature type="signal peptide" evidence="10">
    <location>
        <begin position="1"/>
        <end position="19"/>
    </location>
</feature>
<organism evidence="12 13">
    <name type="scientific">Avibacterium volantium</name>
    <name type="common">Pasteurella volantium</name>
    <dbReference type="NCBI Taxonomy" id="762"/>
    <lineage>
        <taxon>Bacteria</taxon>
        <taxon>Pseudomonadati</taxon>
        <taxon>Pseudomonadota</taxon>
        <taxon>Gammaproteobacteria</taxon>
        <taxon>Pasteurellales</taxon>
        <taxon>Pasteurellaceae</taxon>
        <taxon>Avibacterium</taxon>
    </lineage>
</organism>
<dbReference type="Pfam" id="PF13609">
    <property type="entry name" value="Porin_4"/>
    <property type="match status" value="1"/>
</dbReference>
<keyword evidence="6" id="KW-0406">Ion transport</keyword>
<dbReference type="SUPFAM" id="SSF56935">
    <property type="entry name" value="Porins"/>
    <property type="match status" value="1"/>
</dbReference>
<evidence type="ECO:0000256" key="9">
    <source>
        <dbReference type="ARBA" id="ARBA00023237"/>
    </source>
</evidence>
<accession>A0A447SQ59</accession>
<evidence type="ECO:0000256" key="1">
    <source>
        <dbReference type="ARBA" id="ARBA00004571"/>
    </source>
</evidence>
<dbReference type="GO" id="GO:0015288">
    <property type="term" value="F:porin activity"/>
    <property type="evidence" value="ECO:0007669"/>
    <property type="project" value="UniProtKB-KW"/>
</dbReference>
<dbReference type="GO" id="GO:0009279">
    <property type="term" value="C:cell outer membrane"/>
    <property type="evidence" value="ECO:0007669"/>
    <property type="project" value="UniProtKB-SubCell"/>
</dbReference>
<evidence type="ECO:0000256" key="5">
    <source>
        <dbReference type="ARBA" id="ARBA00022729"/>
    </source>
</evidence>
<dbReference type="PANTHER" id="PTHR34501">
    <property type="entry name" value="PROTEIN YDDL-RELATED"/>
    <property type="match status" value="1"/>
</dbReference>
<dbReference type="CDD" id="cd00342">
    <property type="entry name" value="gram_neg_porins"/>
    <property type="match status" value="1"/>
</dbReference>
<dbReference type="InterPro" id="IPR050298">
    <property type="entry name" value="Gram-neg_bact_OMP"/>
</dbReference>
<evidence type="ECO:0000256" key="8">
    <source>
        <dbReference type="ARBA" id="ARBA00023136"/>
    </source>
</evidence>
<keyword evidence="7" id="KW-0626">Porin</keyword>
<keyword evidence="5 10" id="KW-0732">Signal</keyword>
<sequence>MKKTLLALAVAAVATSASAATVYKNDTSKVDVSGSVRVALGKFGDEQRGDLRNDGSRLWVKAEHDLQNGLKALGGLELRFDNIDNYDSMTSAQQAQAKAKNTFANPRVRQLFAGLALSDVGQVTFGKQETTLDSVQLSDFTYIWGGNNNLNDFADKSIKFKSAEWSGFSFGLDYAFGRSNKDRSASGSPDAKLKYGYGASLFYSNNFTDDLALNLAAGYGVDRKDDDRTTNTVAKDTSWRTSAQIVYGPASFGVEYGQTVSKENGVKTETNKSLLVGAKYQVMEPTDVYVQWQRNQEKDELISTGNKETENVYIVGADYKFSNNVVTFVEYAHLKTKDNANPVNKSKESKYAVGLRVYF</sequence>
<proteinExistence type="predicted"/>
<evidence type="ECO:0000256" key="2">
    <source>
        <dbReference type="ARBA" id="ARBA00022448"/>
    </source>
</evidence>
<gene>
    <name evidence="12" type="primary">ompF_1</name>
    <name evidence="12" type="ORF">NCTC3438_01038</name>
</gene>
<dbReference type="RefSeq" id="WP_126371927.1">
    <property type="nucleotide sequence ID" value="NZ_LR134167.1"/>
</dbReference>
<comment type="subcellular location">
    <subcellularLocation>
        <location evidence="1">Cell outer membrane</location>
        <topology evidence="1">Multi-pass membrane protein</topology>
    </subcellularLocation>
</comment>
<keyword evidence="3" id="KW-1134">Transmembrane beta strand</keyword>
<keyword evidence="4" id="KW-0812">Transmembrane</keyword>
<protein>
    <submittedName>
        <fullName evidence="12">Porin OmpF</fullName>
    </submittedName>
</protein>